<reference evidence="1" key="1">
    <citation type="submission" date="2020-05" db="EMBL/GenBank/DDBJ databases">
        <title>Phylogenomic resolution of chytrid fungi.</title>
        <authorList>
            <person name="Stajich J.E."/>
            <person name="Amses K."/>
            <person name="Simmons R."/>
            <person name="Seto K."/>
            <person name="Myers J."/>
            <person name="Bonds A."/>
            <person name="Quandt C.A."/>
            <person name="Barry K."/>
            <person name="Liu P."/>
            <person name="Grigoriev I."/>
            <person name="Longcore J.E."/>
            <person name="James T.Y."/>
        </authorList>
    </citation>
    <scope>NUCLEOTIDE SEQUENCE</scope>
    <source>
        <strain evidence="1">JEL0476</strain>
    </source>
</reference>
<accession>A0AAD5U7L3</accession>
<dbReference type="AlphaFoldDB" id="A0AAD5U7L3"/>
<name>A0AAD5U7L3_9FUNG</name>
<evidence type="ECO:0000313" key="1">
    <source>
        <dbReference type="EMBL" id="KAJ3224121.1"/>
    </source>
</evidence>
<proteinExistence type="predicted"/>
<organism evidence="1 2">
    <name type="scientific">Clydaea vesicula</name>
    <dbReference type="NCBI Taxonomy" id="447962"/>
    <lineage>
        <taxon>Eukaryota</taxon>
        <taxon>Fungi</taxon>
        <taxon>Fungi incertae sedis</taxon>
        <taxon>Chytridiomycota</taxon>
        <taxon>Chytridiomycota incertae sedis</taxon>
        <taxon>Chytridiomycetes</taxon>
        <taxon>Lobulomycetales</taxon>
        <taxon>Lobulomycetaceae</taxon>
        <taxon>Clydaea</taxon>
    </lineage>
</organism>
<dbReference type="Proteomes" id="UP001211065">
    <property type="component" value="Unassembled WGS sequence"/>
</dbReference>
<gene>
    <name evidence="1" type="ORF">HK099_000232</name>
</gene>
<evidence type="ECO:0000313" key="2">
    <source>
        <dbReference type="Proteomes" id="UP001211065"/>
    </source>
</evidence>
<keyword evidence="2" id="KW-1185">Reference proteome</keyword>
<protein>
    <submittedName>
        <fullName evidence="1">Uncharacterized protein</fullName>
    </submittedName>
</protein>
<dbReference type="EMBL" id="JADGJW010000104">
    <property type="protein sequence ID" value="KAJ3224121.1"/>
    <property type="molecule type" value="Genomic_DNA"/>
</dbReference>
<comment type="caution">
    <text evidence="1">The sequence shown here is derived from an EMBL/GenBank/DDBJ whole genome shotgun (WGS) entry which is preliminary data.</text>
</comment>
<sequence length="71" mass="8351">MYFRKKPTFNIYLTVHLIRIYSVFVDKDDLEGHKFLIETSVAASYNKVDTILKDTTLSHSFTSDLMIFSKR</sequence>